<dbReference type="KEGG" id="acab:QRX50_22205"/>
<dbReference type="Proteomes" id="UP001236014">
    <property type="component" value="Chromosome"/>
</dbReference>
<dbReference type="AlphaFoldDB" id="A0A9Y2INP4"/>
<keyword evidence="1" id="KW-0472">Membrane</keyword>
<keyword evidence="1" id="KW-1133">Transmembrane helix</keyword>
<gene>
    <name evidence="2" type="ORF">QRX50_22205</name>
</gene>
<evidence type="ECO:0000256" key="1">
    <source>
        <dbReference type="SAM" id="Phobius"/>
    </source>
</evidence>
<name>A0A9Y2INP4_9PSEU</name>
<protein>
    <submittedName>
        <fullName evidence="2">Uncharacterized protein</fullName>
    </submittedName>
</protein>
<accession>A0A9Y2INP4</accession>
<sequence>MSTPEVEGRSTGRTVLLVVAWLWVLVPFVYGVYELILKVIDLFGG</sequence>
<dbReference type="EMBL" id="CP127294">
    <property type="protein sequence ID" value="WIX83279.1"/>
    <property type="molecule type" value="Genomic_DNA"/>
</dbReference>
<evidence type="ECO:0000313" key="3">
    <source>
        <dbReference type="Proteomes" id="UP001236014"/>
    </source>
</evidence>
<evidence type="ECO:0000313" key="2">
    <source>
        <dbReference type="EMBL" id="WIX83279.1"/>
    </source>
</evidence>
<proteinExistence type="predicted"/>
<keyword evidence="1" id="KW-0812">Transmembrane</keyword>
<keyword evidence="3" id="KW-1185">Reference proteome</keyword>
<organism evidence="2 3">
    <name type="scientific">Amycolatopsis carbonis</name>
    <dbReference type="NCBI Taxonomy" id="715471"/>
    <lineage>
        <taxon>Bacteria</taxon>
        <taxon>Bacillati</taxon>
        <taxon>Actinomycetota</taxon>
        <taxon>Actinomycetes</taxon>
        <taxon>Pseudonocardiales</taxon>
        <taxon>Pseudonocardiaceae</taxon>
        <taxon>Amycolatopsis</taxon>
    </lineage>
</organism>
<reference evidence="2 3" key="1">
    <citation type="submission" date="2023-06" db="EMBL/GenBank/DDBJ databases">
        <authorList>
            <person name="Oyuntsetseg B."/>
            <person name="Kim S.B."/>
        </authorList>
    </citation>
    <scope>NUCLEOTIDE SEQUENCE [LARGE SCALE GENOMIC DNA]</scope>
    <source>
        <strain evidence="2 3">2-15</strain>
    </source>
</reference>
<dbReference type="RefSeq" id="WP_285973832.1">
    <property type="nucleotide sequence ID" value="NZ_CP127294.1"/>
</dbReference>
<feature type="transmembrane region" description="Helical" evidence="1">
    <location>
        <begin position="12"/>
        <end position="33"/>
    </location>
</feature>